<dbReference type="SUPFAM" id="SSF54665">
    <property type="entry name" value="CO dehydrogenase molybdoprotein N-domain-like"/>
    <property type="match status" value="1"/>
</dbReference>
<dbReference type="PANTHER" id="PTHR11908">
    <property type="entry name" value="XANTHINE DEHYDROGENASE"/>
    <property type="match status" value="1"/>
</dbReference>
<dbReference type="Pfam" id="PF20256">
    <property type="entry name" value="MoCoBD_2"/>
    <property type="match status" value="1"/>
</dbReference>
<dbReference type="Pfam" id="PF01315">
    <property type="entry name" value="Ald_Xan_dh_C"/>
    <property type="match status" value="1"/>
</dbReference>
<dbReference type="InterPro" id="IPR016208">
    <property type="entry name" value="Ald_Oxase/xanthine_DH-like"/>
</dbReference>
<dbReference type="InterPro" id="IPR008274">
    <property type="entry name" value="AldOxase/xan_DH_MoCoBD1"/>
</dbReference>
<dbReference type="EMBL" id="JBHPBY010000543">
    <property type="protein sequence ID" value="MFC1853596.1"/>
    <property type="molecule type" value="Genomic_DNA"/>
</dbReference>
<dbReference type="SUPFAM" id="SSF56003">
    <property type="entry name" value="Molybdenum cofactor-binding domain"/>
    <property type="match status" value="1"/>
</dbReference>
<proteinExistence type="predicted"/>
<evidence type="ECO:0000256" key="1">
    <source>
        <dbReference type="ARBA" id="ARBA00022505"/>
    </source>
</evidence>
<dbReference type="PANTHER" id="PTHR11908:SF132">
    <property type="entry name" value="ALDEHYDE OXIDASE 1-RELATED"/>
    <property type="match status" value="1"/>
</dbReference>
<dbReference type="InterPro" id="IPR037165">
    <property type="entry name" value="AldOxase/xan_DH_Mopterin-bd_sf"/>
</dbReference>
<evidence type="ECO:0000313" key="4">
    <source>
        <dbReference type="EMBL" id="MFC1853596.1"/>
    </source>
</evidence>
<dbReference type="Gene3D" id="3.90.1170.50">
    <property type="entry name" value="Aldehyde oxidase/xanthine dehydrogenase, a/b hammerhead"/>
    <property type="match status" value="1"/>
</dbReference>
<organism evidence="4 5">
    <name type="scientific">candidate division CSSED10-310 bacterium</name>
    <dbReference type="NCBI Taxonomy" id="2855610"/>
    <lineage>
        <taxon>Bacteria</taxon>
        <taxon>Bacteria division CSSED10-310</taxon>
    </lineage>
</organism>
<comment type="caution">
    <text evidence="4">The sequence shown here is derived from an EMBL/GenBank/DDBJ whole genome shotgun (WGS) entry which is preliminary data.</text>
</comment>
<dbReference type="InterPro" id="IPR000674">
    <property type="entry name" value="Ald_Oxase/Xan_DH_a/b"/>
</dbReference>
<reference evidence="4 5" key="1">
    <citation type="submission" date="2024-09" db="EMBL/GenBank/DDBJ databases">
        <title>Laminarin stimulates single cell rates of sulfate reduction while oxygen inhibits transcriptomic activity in coastal marine sediment.</title>
        <authorList>
            <person name="Lindsay M."/>
            <person name="Orcutt B."/>
            <person name="Emerson D."/>
            <person name="Stepanauskas R."/>
            <person name="D'Angelo T."/>
        </authorList>
    </citation>
    <scope>NUCLEOTIDE SEQUENCE [LARGE SCALE GENOMIC DNA]</scope>
    <source>
        <strain evidence="4">SAG AM-311-K15</strain>
    </source>
</reference>
<gene>
    <name evidence="4" type="ORF">ACFL27_25695</name>
</gene>
<protein>
    <submittedName>
        <fullName evidence="4">Xanthine dehydrogenase family protein molybdopterin-binding subunit</fullName>
    </submittedName>
</protein>
<name>A0ABV6Z566_UNCC1</name>
<dbReference type="SMART" id="SM01008">
    <property type="entry name" value="Ald_Xan_dh_C"/>
    <property type="match status" value="1"/>
</dbReference>
<dbReference type="Gene3D" id="3.30.365.10">
    <property type="entry name" value="Aldehyde oxidase/xanthine dehydrogenase, molybdopterin binding domain"/>
    <property type="match status" value="4"/>
</dbReference>
<keyword evidence="1" id="KW-0500">Molybdenum</keyword>
<dbReference type="InterPro" id="IPR036856">
    <property type="entry name" value="Ald_Oxase/Xan_DH_a/b_sf"/>
</dbReference>
<dbReference type="Proteomes" id="UP001594351">
    <property type="component" value="Unassembled WGS sequence"/>
</dbReference>
<dbReference type="InterPro" id="IPR046867">
    <property type="entry name" value="AldOxase/xan_DH_MoCoBD2"/>
</dbReference>
<evidence type="ECO:0000313" key="5">
    <source>
        <dbReference type="Proteomes" id="UP001594351"/>
    </source>
</evidence>
<dbReference type="Pfam" id="PF02738">
    <property type="entry name" value="MoCoBD_1"/>
    <property type="match status" value="1"/>
</dbReference>
<keyword evidence="2" id="KW-0560">Oxidoreductase</keyword>
<accession>A0ABV6Z566</accession>
<evidence type="ECO:0000259" key="3">
    <source>
        <dbReference type="SMART" id="SM01008"/>
    </source>
</evidence>
<feature type="domain" description="Aldehyde oxidase/xanthine dehydrogenase a/b hammerhead" evidence="3">
    <location>
        <begin position="27"/>
        <end position="139"/>
    </location>
</feature>
<sequence>MKNNSEKKTFRVVGHNINKMDAQGLAQGKAQFVADLVQGEHLIGKVLRSPHAHARLKEINTARARAMPGVHAVLTYKDVPRIAFTTAGQGYPEPSPYDSFILDDKVRFVGDRVAAVAAESEEIATQALAAIEVKFDILEPVLDPRQAMAPGAPVIHDEPEARILIPVPYEPQKNLASNVEFDVGDVAHGFEAADYLFESEFETLYASHCALEPHTTFTYLDAQGRLIIITSTQVPFHCRRIVAQSLDIPIRKVRVIKPRIGGGFGGKQEVFLEQICSALTMATEKAVLMEFTRQEVFTSSRTRHPQVITVKTGLKKDGTITAIDMRVLMNTGGYGSHALTVACNSGSKVLPLFNKVDNIHFLADTVYTNLPVGGAYRGYGATQSYFAMGVMMDVMARKVNMDPITLYKKHHIQAGETSPIFQILGEGRAGVENIIESCKLDECIDQGAAAIGWYEKRNKERHQGHWHYGVGMVCLMQGSSIPEIDMGSAYLKMNEDGSFNLMVGATDLGTGSDTVLAQIAAEVLHVEADNILVYSSDTDLTPFDVGAYASSTTYLSGYAVIKAAEIVVQKILKTAAEILDCDPSDLDLQDQAVVHTGNSQQVSFKEVALYSLYQSNQFQIAGEASHISHKSPPPFSAHFAEVAVDVETGLVKVVKYVAAVDCGTAINPRLAEGQTEGSVINGIGYALTEEYIFSEAGKMLNPNFNYYKIPGTADLPELETILIDSYEPTGPFGAKSVSEISINGPMPAIANAIYDAVGVRLYQPPFTPERVFNAIQAQRSGSQ</sequence>
<evidence type="ECO:0000256" key="2">
    <source>
        <dbReference type="ARBA" id="ARBA00023002"/>
    </source>
</evidence>
<keyword evidence="5" id="KW-1185">Reference proteome</keyword>